<keyword evidence="2" id="KW-0378">Hydrolase</keyword>
<name>A0A859QMK3_9HYPH</name>
<keyword evidence="3" id="KW-1185">Reference proteome</keyword>
<protein>
    <submittedName>
        <fullName evidence="2">M6 family metalloprotease domain-containing protein</fullName>
    </submittedName>
</protein>
<keyword evidence="2" id="KW-0645">Protease</keyword>
<geneLocation type="plasmid" evidence="3">
    <name>pemeittgr7b</name>
</geneLocation>
<evidence type="ECO:0000313" key="3">
    <source>
        <dbReference type="Proteomes" id="UP000510721"/>
    </source>
</evidence>
<accession>A0A859QMK3</accession>
<dbReference type="PANTHER" id="PTHR41775">
    <property type="entry name" value="SECRETED PROTEIN-RELATED"/>
    <property type="match status" value="1"/>
</dbReference>
<dbReference type="Pfam" id="PF05547">
    <property type="entry name" value="Peptidase_M6"/>
    <property type="match status" value="1"/>
</dbReference>
<keyword evidence="2" id="KW-0614">Plasmid</keyword>
<organism evidence="2 3">
    <name type="scientific">Sinorhizobium mexicanum</name>
    <dbReference type="NCBI Taxonomy" id="375549"/>
    <lineage>
        <taxon>Bacteria</taxon>
        <taxon>Pseudomonadati</taxon>
        <taxon>Pseudomonadota</taxon>
        <taxon>Alphaproteobacteria</taxon>
        <taxon>Hyphomicrobiales</taxon>
        <taxon>Rhizobiaceae</taxon>
        <taxon>Sinorhizobium/Ensifer group</taxon>
        <taxon>Sinorhizobium</taxon>
    </lineage>
</organism>
<dbReference type="AlphaFoldDB" id="A0A859QMK3"/>
<dbReference type="NCBIfam" id="TIGR03296">
    <property type="entry name" value="M6dom_TIGR03296"/>
    <property type="match status" value="1"/>
</dbReference>
<proteinExistence type="predicted"/>
<sequence length="480" mass="52697">MPAEMTFEQYYNVWRSSRRGSRYIGLDDGATTTGPANPNASLIDRPPRQLRGEVRTLVLLVDFPDRPHAADRSPSFFEHMLFSVSSFPTGSMRDYFRQISGWDDNGRGIDVTGTVHGWFRLPHPLAFYADDSSGMDGTFPRNAQGMARDAVQAAKDSGVDFSGYDVFDENSVTALFIIHAGGGAENSGDRSDIWSHKWVIPDDGIAVGPDLKATTYLTVPEDCRVGVCAHEWGHLAARWADYYDTGRSSNFRSNGLGDYCLMASGSWGDGGLTPTYPNGMLRMFHGWIDPVVVQADQAGIQLKPAAEGGAVVVIHNPATMTEDQYIVVEYRRRRRQDAFLPDEGIAVYVVDEAIANVNEEQHLAIELIQADNQRDLAKMFGGGNRGDANDLYPYANDHGAINRTLGQATRPPLNLPDNSWTGVTIEVRGNAGDPEMALDVSFLGAQLVAEAVNATVEPTPAQLVRKAEKQQRRQKAKART</sequence>
<dbReference type="EMBL" id="CP041240">
    <property type="protein sequence ID" value="QLL64595.1"/>
    <property type="molecule type" value="Genomic_DNA"/>
</dbReference>
<dbReference type="GO" id="GO:0008237">
    <property type="term" value="F:metallopeptidase activity"/>
    <property type="evidence" value="ECO:0007669"/>
    <property type="project" value="UniProtKB-KW"/>
</dbReference>
<reference evidence="2 3" key="1">
    <citation type="submission" date="2019-06" db="EMBL/GenBank/DDBJ databases">
        <title>Complete genome sequence of Ensifer mexicanus ITTG R7 isolated from nodules of Acacia angustissima (Mill.) Kuntze.</title>
        <authorList>
            <person name="Rincon-Rosales R."/>
            <person name="Rogel M.A."/>
            <person name="Guerrero G."/>
            <person name="Rincon-Molina C.I."/>
            <person name="Lopez-Lopez A."/>
            <person name="Martinez-Romero E."/>
        </authorList>
    </citation>
    <scope>NUCLEOTIDE SEQUENCE [LARGE SCALE GENOMIC DNA]</scope>
    <source>
        <strain evidence="2 3">ITTG R7</strain>
        <plasmid evidence="3">pemeittgr7b</plasmid>
    </source>
</reference>
<dbReference type="KEGG" id="emx:FKV68_22765"/>
<dbReference type="GO" id="GO:0006508">
    <property type="term" value="P:proteolysis"/>
    <property type="evidence" value="ECO:0007669"/>
    <property type="project" value="UniProtKB-KW"/>
</dbReference>
<dbReference type="Proteomes" id="UP000510721">
    <property type="component" value="Plasmid pEmeITTGR7b"/>
</dbReference>
<dbReference type="InterPro" id="IPR008757">
    <property type="entry name" value="Peptidase_M6-like_domain"/>
</dbReference>
<evidence type="ECO:0000259" key="1">
    <source>
        <dbReference type="Pfam" id="PF05547"/>
    </source>
</evidence>
<gene>
    <name evidence="2" type="ORF">FKV68_22765</name>
</gene>
<feature type="domain" description="Peptidase M6-like" evidence="1">
    <location>
        <begin position="57"/>
        <end position="268"/>
    </location>
</feature>
<evidence type="ECO:0000313" key="2">
    <source>
        <dbReference type="EMBL" id="QLL64595.1"/>
    </source>
</evidence>
<dbReference type="PANTHER" id="PTHR41775:SF1">
    <property type="entry name" value="PEPTIDASE M6-LIKE DOMAIN-CONTAINING PROTEIN"/>
    <property type="match status" value="1"/>
</dbReference>
<keyword evidence="2" id="KW-0482">Metalloprotease</keyword>